<feature type="chain" id="PRO_5045748286" description="Lipoprotein" evidence="2">
    <location>
        <begin position="21"/>
        <end position="166"/>
    </location>
</feature>
<evidence type="ECO:0000256" key="1">
    <source>
        <dbReference type="SAM" id="MobiDB-lite"/>
    </source>
</evidence>
<name>A0ABN2P541_9MICO</name>
<sequence length="166" mass="16184">MRKMKTLSAIVLAVGLGVVALTGCGGGSAPASSSGTSSQEADPGGANEGSTDQTVAEACATASAAGAEAQTLQADMQEDLTAGNFAAIAETMGAYKGTLEDTANEIGNPEVKSAVSDLATAFGDFGAIFEGVPDGDMTALTDKVAEVTAVSEDIAAAGQALIDACS</sequence>
<evidence type="ECO:0008006" key="5">
    <source>
        <dbReference type="Google" id="ProtNLM"/>
    </source>
</evidence>
<evidence type="ECO:0000256" key="2">
    <source>
        <dbReference type="SAM" id="SignalP"/>
    </source>
</evidence>
<keyword evidence="4" id="KW-1185">Reference proteome</keyword>
<accession>A0ABN2P541</accession>
<comment type="caution">
    <text evidence="3">The sequence shown here is derived from an EMBL/GenBank/DDBJ whole genome shotgun (WGS) entry which is preliminary data.</text>
</comment>
<evidence type="ECO:0000313" key="4">
    <source>
        <dbReference type="Proteomes" id="UP001501343"/>
    </source>
</evidence>
<feature type="compositionally biased region" description="Low complexity" evidence="1">
    <location>
        <begin position="29"/>
        <end position="38"/>
    </location>
</feature>
<gene>
    <name evidence="3" type="ORF">GCM10009775_00720</name>
</gene>
<proteinExistence type="predicted"/>
<feature type="region of interest" description="Disordered" evidence="1">
    <location>
        <begin position="28"/>
        <end position="53"/>
    </location>
</feature>
<dbReference type="PROSITE" id="PS51257">
    <property type="entry name" value="PROKAR_LIPOPROTEIN"/>
    <property type="match status" value="1"/>
</dbReference>
<dbReference type="Proteomes" id="UP001501343">
    <property type="component" value="Unassembled WGS sequence"/>
</dbReference>
<protein>
    <recommendedName>
        <fullName evidence="5">Lipoprotein</fullName>
    </recommendedName>
</protein>
<keyword evidence="2" id="KW-0732">Signal</keyword>
<reference evidence="3 4" key="1">
    <citation type="journal article" date="2019" name="Int. J. Syst. Evol. Microbiol.">
        <title>The Global Catalogue of Microorganisms (GCM) 10K type strain sequencing project: providing services to taxonomists for standard genome sequencing and annotation.</title>
        <authorList>
            <consortium name="The Broad Institute Genomics Platform"/>
            <consortium name="The Broad Institute Genome Sequencing Center for Infectious Disease"/>
            <person name="Wu L."/>
            <person name="Ma J."/>
        </authorList>
    </citation>
    <scope>NUCLEOTIDE SEQUENCE [LARGE SCALE GENOMIC DNA]</scope>
    <source>
        <strain evidence="3 4">JCM 14900</strain>
    </source>
</reference>
<dbReference type="EMBL" id="BAAAOF010000001">
    <property type="protein sequence ID" value="GAA1911987.1"/>
    <property type="molecule type" value="Genomic_DNA"/>
</dbReference>
<evidence type="ECO:0000313" key="3">
    <source>
        <dbReference type="EMBL" id="GAA1911987.1"/>
    </source>
</evidence>
<feature type="signal peptide" evidence="2">
    <location>
        <begin position="1"/>
        <end position="20"/>
    </location>
</feature>
<organism evidence="3 4">
    <name type="scientific">Microbacterium aoyamense</name>
    <dbReference type="NCBI Taxonomy" id="344166"/>
    <lineage>
        <taxon>Bacteria</taxon>
        <taxon>Bacillati</taxon>
        <taxon>Actinomycetota</taxon>
        <taxon>Actinomycetes</taxon>
        <taxon>Micrococcales</taxon>
        <taxon>Microbacteriaceae</taxon>
        <taxon>Microbacterium</taxon>
    </lineage>
</organism>